<evidence type="ECO:0000256" key="1">
    <source>
        <dbReference type="SAM" id="SignalP"/>
    </source>
</evidence>
<dbReference type="KEGG" id="pseo:OM33_00410"/>
<name>A0A0A7EAZ5_9GAMM</name>
<accession>A0A0A7EAZ5</accession>
<dbReference type="NCBIfam" id="TIGR04219">
    <property type="entry name" value="OMP_w_GlyGly"/>
    <property type="match status" value="1"/>
</dbReference>
<sequence>MKKIMFGAALIAATLAPQAKADTLLGLYVGGDYWAAQSSGGLGTSSDLQNFNFEDQEYGSYYAALEHPIPLVPNIKLKYNQLELNADATLNTSFGFGDKVFKVNSIVTGDSDLSHVDYVLYYEIFDNDLVSIDLGLSAKQFDGYIAVKGDDQSMGMSEESVDFNGIIPMAYGAVQFGLPFTGLSAFAEGQLLAIGDSKIQDYQVGVAWEFIDNMAVDVAVKAGYRAMLLELDDVDDIYTDVEVDGFFAGLQVHF</sequence>
<evidence type="ECO:0008006" key="4">
    <source>
        <dbReference type="Google" id="ProtNLM"/>
    </source>
</evidence>
<keyword evidence="3" id="KW-1185">Reference proteome</keyword>
<gene>
    <name evidence="2" type="ORF">OM33_00410</name>
</gene>
<organism evidence="2 3">
    <name type="scientific">Pseudoalteromonas piratica</name>
    <dbReference type="NCBI Taxonomy" id="1348114"/>
    <lineage>
        <taxon>Bacteria</taxon>
        <taxon>Pseudomonadati</taxon>
        <taxon>Pseudomonadota</taxon>
        <taxon>Gammaproteobacteria</taxon>
        <taxon>Alteromonadales</taxon>
        <taxon>Pseudoalteromonadaceae</taxon>
        <taxon>Pseudoalteromonas</taxon>
    </lineage>
</organism>
<dbReference type="InterPro" id="IPR026387">
    <property type="entry name" value="OMP_w_GlyGly"/>
</dbReference>
<dbReference type="EMBL" id="CP009888">
    <property type="protein sequence ID" value="AIY63795.1"/>
    <property type="molecule type" value="Genomic_DNA"/>
</dbReference>
<feature type="signal peptide" evidence="1">
    <location>
        <begin position="1"/>
        <end position="21"/>
    </location>
</feature>
<evidence type="ECO:0000313" key="2">
    <source>
        <dbReference type="EMBL" id="AIY63795.1"/>
    </source>
</evidence>
<dbReference type="RefSeq" id="WP_038637312.1">
    <property type="nucleotide sequence ID" value="NZ_CP009888.1"/>
</dbReference>
<dbReference type="eggNOG" id="COG3637">
    <property type="taxonomic scope" value="Bacteria"/>
</dbReference>
<feature type="chain" id="PRO_5002026631" description="Outer membrane protein" evidence="1">
    <location>
        <begin position="22"/>
        <end position="254"/>
    </location>
</feature>
<dbReference type="HOGENOM" id="CLU_093491_1_0_6"/>
<dbReference type="Proteomes" id="UP000030341">
    <property type="component" value="Chromosome 1"/>
</dbReference>
<reference evidence="2 3" key="1">
    <citation type="submission" date="2014-11" db="EMBL/GenBank/DDBJ databases">
        <title>Complete Genome Sequence of Pseudoalteromonas sp. Strain OCN003 Isolated from Kaneohe Bay, Oahu, Hawaii.</title>
        <authorList>
            <person name="Beurmann S."/>
            <person name="Videau P."/>
            <person name="Ushijima B."/>
            <person name="Smith A.M."/>
            <person name="Aeby G.S."/>
            <person name="Callahan S.M."/>
            <person name="Belcaid M."/>
        </authorList>
    </citation>
    <scope>NUCLEOTIDE SEQUENCE [LARGE SCALE GENOMIC DNA]</scope>
    <source>
        <strain evidence="2 3">OCN003</strain>
    </source>
</reference>
<proteinExistence type="predicted"/>
<keyword evidence="1" id="KW-0732">Signal</keyword>
<evidence type="ECO:0000313" key="3">
    <source>
        <dbReference type="Proteomes" id="UP000030341"/>
    </source>
</evidence>
<dbReference type="STRING" id="1348114.OM33_00410"/>
<dbReference type="AlphaFoldDB" id="A0A0A7EAZ5"/>
<protein>
    <recommendedName>
        <fullName evidence="4">Outer membrane protein</fullName>
    </recommendedName>
</protein>
<dbReference type="OrthoDB" id="6708408at2"/>